<accession>A0A7Y7WTU0</accession>
<dbReference type="CDD" id="cd04301">
    <property type="entry name" value="NAT_SF"/>
    <property type="match status" value="1"/>
</dbReference>
<name>A0A7Y7WTU0_9PSED</name>
<dbReference type="InterPro" id="IPR000182">
    <property type="entry name" value="GNAT_dom"/>
</dbReference>
<reference evidence="2 3" key="1">
    <citation type="submission" date="2020-04" db="EMBL/GenBank/DDBJ databases">
        <title>Molecular characterization of pseudomonads from Agaricus bisporus reveal novel blotch 2 pathogens in Western Europe.</title>
        <authorList>
            <person name="Taparia T."/>
            <person name="Krijger M."/>
            <person name="Haynes E."/>
            <person name="Elpinstone J.G."/>
            <person name="Noble R."/>
            <person name="Van Der Wolf J."/>
        </authorList>
    </citation>
    <scope>NUCLEOTIDE SEQUENCE [LARGE SCALE GENOMIC DNA]</scope>
    <source>
        <strain evidence="2 3">G9001</strain>
    </source>
</reference>
<organism evidence="2 3">
    <name type="scientific">Pseudomonas gingeri</name>
    <dbReference type="NCBI Taxonomy" id="117681"/>
    <lineage>
        <taxon>Bacteria</taxon>
        <taxon>Pseudomonadati</taxon>
        <taxon>Pseudomonadota</taxon>
        <taxon>Gammaproteobacteria</taxon>
        <taxon>Pseudomonadales</taxon>
        <taxon>Pseudomonadaceae</taxon>
        <taxon>Pseudomonas</taxon>
    </lineage>
</organism>
<dbReference type="Pfam" id="PF13508">
    <property type="entry name" value="Acetyltransf_7"/>
    <property type="match status" value="1"/>
</dbReference>
<evidence type="ECO:0000313" key="2">
    <source>
        <dbReference type="EMBL" id="NWB87599.1"/>
    </source>
</evidence>
<dbReference type="RefSeq" id="WP_177102689.1">
    <property type="nucleotide sequence ID" value="NZ_JACAQA010000019.1"/>
</dbReference>
<dbReference type="Gene3D" id="3.40.630.30">
    <property type="match status" value="1"/>
</dbReference>
<protein>
    <submittedName>
        <fullName evidence="2">GNAT family N-acetyltransferase</fullName>
    </submittedName>
</protein>
<sequence length="145" mass="15959">MPNPDYAPLPEALRPLLNKFYRAHNSSMRSASDGQPWVARQGEIIGGLSLTPIAQGHWLTGLFVAPSRRGQGIAAQLVQQALGNCCGPVWLFCHPELRGFYERLGFRGDPTLPQPLAERLARYSRSKPMIALGIEPLVRSTAQNV</sequence>
<dbReference type="SUPFAM" id="SSF55729">
    <property type="entry name" value="Acyl-CoA N-acyltransferases (Nat)"/>
    <property type="match status" value="1"/>
</dbReference>
<dbReference type="EMBL" id="JACAQA010000019">
    <property type="protein sequence ID" value="NWB87599.1"/>
    <property type="molecule type" value="Genomic_DNA"/>
</dbReference>
<dbReference type="AlphaFoldDB" id="A0A7Y7WTU0"/>
<keyword evidence="2" id="KW-0808">Transferase</keyword>
<evidence type="ECO:0000313" key="3">
    <source>
        <dbReference type="Proteomes" id="UP000522864"/>
    </source>
</evidence>
<proteinExistence type="predicted"/>
<dbReference type="PROSITE" id="PS51186">
    <property type="entry name" value="GNAT"/>
    <property type="match status" value="1"/>
</dbReference>
<gene>
    <name evidence="2" type="ORF">HX830_22275</name>
</gene>
<comment type="caution">
    <text evidence="2">The sequence shown here is derived from an EMBL/GenBank/DDBJ whole genome shotgun (WGS) entry which is preliminary data.</text>
</comment>
<evidence type="ECO:0000259" key="1">
    <source>
        <dbReference type="PROSITE" id="PS51186"/>
    </source>
</evidence>
<dbReference type="InterPro" id="IPR016181">
    <property type="entry name" value="Acyl_CoA_acyltransferase"/>
</dbReference>
<dbReference type="Proteomes" id="UP000522864">
    <property type="component" value="Unassembled WGS sequence"/>
</dbReference>
<feature type="domain" description="N-acetyltransferase" evidence="1">
    <location>
        <begin position="1"/>
        <end position="130"/>
    </location>
</feature>
<dbReference type="GO" id="GO:0016747">
    <property type="term" value="F:acyltransferase activity, transferring groups other than amino-acyl groups"/>
    <property type="evidence" value="ECO:0007669"/>
    <property type="project" value="InterPro"/>
</dbReference>